<dbReference type="InterPro" id="IPR025751">
    <property type="entry name" value="RsbRD_N_dom"/>
</dbReference>
<dbReference type="Pfam" id="PF14361">
    <property type="entry name" value="RsbRD_N"/>
    <property type="match status" value="1"/>
</dbReference>
<protein>
    <submittedName>
        <fullName evidence="3">Helix-turn-helix domain-containing protein</fullName>
    </submittedName>
</protein>
<name>A0ABN2G803_9ACTN</name>
<evidence type="ECO:0000313" key="3">
    <source>
        <dbReference type="EMBL" id="GAA1666878.1"/>
    </source>
</evidence>
<comment type="caution">
    <text evidence="3">The sequence shown here is derived from an EMBL/GenBank/DDBJ whole genome shotgun (WGS) entry which is preliminary data.</text>
</comment>
<dbReference type="PANTHER" id="PTHR33744">
    <property type="entry name" value="CARBOHYDRATE DIACID REGULATOR"/>
    <property type="match status" value="1"/>
</dbReference>
<dbReference type="RefSeq" id="WP_344308449.1">
    <property type="nucleotide sequence ID" value="NZ_BAAANY010000005.1"/>
</dbReference>
<proteinExistence type="predicted"/>
<dbReference type="Gene3D" id="1.10.10.2840">
    <property type="entry name" value="PucR C-terminal helix-turn-helix domain"/>
    <property type="match status" value="1"/>
</dbReference>
<dbReference type="EMBL" id="BAAANY010000005">
    <property type="protein sequence ID" value="GAA1666878.1"/>
    <property type="molecule type" value="Genomic_DNA"/>
</dbReference>
<feature type="domain" description="PucR C-terminal helix-turn-helix" evidence="1">
    <location>
        <begin position="324"/>
        <end position="381"/>
    </location>
</feature>
<gene>
    <name evidence="3" type="ORF">GCM10009765_15470</name>
</gene>
<dbReference type="InterPro" id="IPR025736">
    <property type="entry name" value="PucR_C-HTH_dom"/>
</dbReference>
<feature type="domain" description="RsbT co-antagonist protein RsbRD N-terminal" evidence="2">
    <location>
        <begin position="13"/>
        <end position="152"/>
    </location>
</feature>
<dbReference type="InterPro" id="IPR042070">
    <property type="entry name" value="PucR_C-HTH_sf"/>
</dbReference>
<evidence type="ECO:0000259" key="2">
    <source>
        <dbReference type="Pfam" id="PF14361"/>
    </source>
</evidence>
<evidence type="ECO:0000259" key="1">
    <source>
        <dbReference type="Pfam" id="PF13556"/>
    </source>
</evidence>
<dbReference type="Pfam" id="PF13556">
    <property type="entry name" value="HTH_30"/>
    <property type="match status" value="1"/>
</dbReference>
<sequence>MSDLVARLAERIPEITELAVQAVLRELPYYHQLPPAAIEVDVREIARFNLELFVRGIEQSRPPTEQEIARISHSASRRAQEGIPLGHVLAANYIGTRACWEAVAAMAGPSEAADVSRLGSYVIDYLLLLSQAVTDGYIETTMAVAGHDQQARAELIEAVAADREAPELWEKAGLQPWRDRTVVALRLAPPAVGSDITIAVDGRRRNREIREALSVAGPILDSLSATGGIVLLSGRFSYERLTALIQPLMTANWAGGWSCTDVPADTGAAIQAATEIAEVAQRLKFPPAVYPLTQVLFQVQVTRPGPARTALLESLAVVEKNADLWSTLQAYLDCGGNRRECARLLTVHVNTLDYRLGRIRMLTSIDPTQREGWLTFGAALTAHRYVNG</sequence>
<dbReference type="Proteomes" id="UP001500618">
    <property type="component" value="Unassembled WGS sequence"/>
</dbReference>
<accession>A0ABN2G803</accession>
<dbReference type="PANTHER" id="PTHR33744:SF1">
    <property type="entry name" value="DNA-BINDING TRANSCRIPTIONAL ACTIVATOR ADER"/>
    <property type="match status" value="1"/>
</dbReference>
<evidence type="ECO:0000313" key="4">
    <source>
        <dbReference type="Proteomes" id="UP001500618"/>
    </source>
</evidence>
<dbReference type="InterPro" id="IPR051448">
    <property type="entry name" value="CdaR-like_regulators"/>
</dbReference>
<reference evidence="3 4" key="1">
    <citation type="journal article" date="2019" name="Int. J. Syst. Evol. Microbiol.">
        <title>The Global Catalogue of Microorganisms (GCM) 10K type strain sequencing project: providing services to taxonomists for standard genome sequencing and annotation.</title>
        <authorList>
            <consortium name="The Broad Institute Genomics Platform"/>
            <consortium name="The Broad Institute Genome Sequencing Center for Infectious Disease"/>
            <person name="Wu L."/>
            <person name="Ma J."/>
        </authorList>
    </citation>
    <scope>NUCLEOTIDE SEQUENCE [LARGE SCALE GENOMIC DNA]</scope>
    <source>
        <strain evidence="3 4">JCM 14718</strain>
    </source>
</reference>
<organism evidence="3 4">
    <name type="scientific">Fodinicola feengrottensis</name>
    <dbReference type="NCBI Taxonomy" id="435914"/>
    <lineage>
        <taxon>Bacteria</taxon>
        <taxon>Bacillati</taxon>
        <taxon>Actinomycetota</taxon>
        <taxon>Actinomycetes</taxon>
        <taxon>Mycobacteriales</taxon>
        <taxon>Fodinicola</taxon>
    </lineage>
</organism>
<keyword evidence="4" id="KW-1185">Reference proteome</keyword>